<evidence type="ECO:0000313" key="2">
    <source>
        <dbReference type="Proteomes" id="UP000530514"/>
    </source>
</evidence>
<dbReference type="InterPro" id="IPR016181">
    <property type="entry name" value="Acyl_CoA_acyltransferase"/>
</dbReference>
<accession>A0A7W2AH06</accession>
<sequence>MGLVPSVVRIGSARLSVYSAGSVCTHPEYRGKGYAGAVLHCLLSHVDKAGASLLLVSGYGPLYRRMDCVRFGAVSRFTIDPDSAAVIARKPEMANVRFRELEPADWFSLARLAGLREVCYEQSLWDIANLIQARAMADCLKLHHKVWVAEREGRADAFVTVGVPDQPNPEQPALAIEWAGHPRLIAGTLAHVFRSEQIGRLDVPVPWYETELLEALSPAQHQSEQNLGTVRIINPERLISQLRPYLCEKDRRSGESLRVWQQPDGRIRISCNGQDDVLDIRSFASLLFDPEPHDTGKPGFRSAVQKLFPVPFPYAGGLNYV</sequence>
<dbReference type="GO" id="GO:0016740">
    <property type="term" value="F:transferase activity"/>
    <property type="evidence" value="ECO:0007669"/>
    <property type="project" value="UniProtKB-KW"/>
</dbReference>
<comment type="caution">
    <text evidence="1">The sequence shown here is derived from an EMBL/GenBank/DDBJ whole genome shotgun (WGS) entry which is preliminary data.</text>
</comment>
<organism evidence="1 2">
    <name type="scientific">Thermoactinomyces daqus</name>
    <dbReference type="NCBI Taxonomy" id="1329516"/>
    <lineage>
        <taxon>Bacteria</taxon>
        <taxon>Bacillati</taxon>
        <taxon>Bacillota</taxon>
        <taxon>Bacilli</taxon>
        <taxon>Bacillales</taxon>
        <taxon>Thermoactinomycetaceae</taxon>
        <taxon>Thermoactinomyces</taxon>
    </lineage>
</organism>
<dbReference type="Proteomes" id="UP000530514">
    <property type="component" value="Unassembled WGS sequence"/>
</dbReference>
<dbReference type="RefSeq" id="WP_052153959.1">
    <property type="nucleotide sequence ID" value="NZ_JACEIP010000005.1"/>
</dbReference>
<dbReference type="EMBL" id="JACEIP010000005">
    <property type="protein sequence ID" value="MBA4542191.1"/>
    <property type="molecule type" value="Genomic_DNA"/>
</dbReference>
<evidence type="ECO:0000313" key="1">
    <source>
        <dbReference type="EMBL" id="MBA4542191.1"/>
    </source>
</evidence>
<reference evidence="1 2" key="1">
    <citation type="submission" date="2020-07" db="EMBL/GenBank/DDBJ databases">
        <authorList>
            <person name="Feng H."/>
        </authorList>
    </citation>
    <scope>NUCLEOTIDE SEQUENCE [LARGE SCALE GENOMIC DNA]</scope>
    <source>
        <strain evidence="2">s-11</strain>
    </source>
</reference>
<dbReference type="Pfam" id="PF13527">
    <property type="entry name" value="Acetyltransf_9"/>
    <property type="match status" value="1"/>
</dbReference>
<dbReference type="Gene3D" id="3.40.630.30">
    <property type="match status" value="1"/>
</dbReference>
<name>A0A7W2AH06_9BACL</name>
<proteinExistence type="predicted"/>
<dbReference type="OrthoDB" id="5291446at2"/>
<keyword evidence="1" id="KW-0808">Transferase</keyword>
<dbReference type="CDD" id="cd04301">
    <property type="entry name" value="NAT_SF"/>
    <property type="match status" value="1"/>
</dbReference>
<dbReference type="AlphaFoldDB" id="A0A7W2AH06"/>
<dbReference type="SUPFAM" id="SSF55729">
    <property type="entry name" value="Acyl-CoA N-acyltransferases (Nat)"/>
    <property type="match status" value="1"/>
</dbReference>
<protein>
    <submittedName>
        <fullName evidence="1">GNAT family N-acetyltransferase</fullName>
    </submittedName>
</protein>
<keyword evidence="2" id="KW-1185">Reference proteome</keyword>
<gene>
    <name evidence="1" type="ORF">H1164_04655</name>
</gene>